<gene>
    <name evidence="8" type="ORF">PXH66_06480</name>
</gene>
<dbReference type="GO" id="GO:0006508">
    <property type="term" value="P:proteolysis"/>
    <property type="evidence" value="ECO:0007669"/>
    <property type="project" value="UniProtKB-KW"/>
</dbReference>
<dbReference type="SUPFAM" id="SSF50156">
    <property type="entry name" value="PDZ domain-like"/>
    <property type="match status" value="1"/>
</dbReference>
<evidence type="ECO:0000256" key="4">
    <source>
        <dbReference type="ARBA" id="ARBA00022825"/>
    </source>
</evidence>
<evidence type="ECO:0000256" key="6">
    <source>
        <dbReference type="SAM" id="Phobius"/>
    </source>
</evidence>
<dbReference type="NCBIfam" id="TIGR00225">
    <property type="entry name" value="prc"/>
    <property type="match status" value="1"/>
</dbReference>
<dbReference type="KEGG" id="slom:PXH66_06480"/>
<evidence type="ECO:0000313" key="9">
    <source>
        <dbReference type="Proteomes" id="UP001218638"/>
    </source>
</evidence>
<dbReference type="CDD" id="cd07560">
    <property type="entry name" value="Peptidase_S41_CPP"/>
    <property type="match status" value="1"/>
</dbReference>
<dbReference type="Proteomes" id="UP001218638">
    <property type="component" value="Chromosome"/>
</dbReference>
<dbReference type="PANTHER" id="PTHR32060">
    <property type="entry name" value="TAIL-SPECIFIC PROTEASE"/>
    <property type="match status" value="1"/>
</dbReference>
<dbReference type="InterPro" id="IPR001478">
    <property type="entry name" value="PDZ"/>
</dbReference>
<dbReference type="SMART" id="SM00245">
    <property type="entry name" value="TSPc"/>
    <property type="match status" value="1"/>
</dbReference>
<reference evidence="8" key="1">
    <citation type="submission" date="2023-03" db="EMBL/GenBank/DDBJ databases">
        <title>Lomoglobus Profundus gen. nov., sp. nov., a novel member of the phylum Verrucomicrobia, isolated from deep-marine sediment of South China Sea.</title>
        <authorList>
            <person name="Ahmad T."/>
            <person name="Ishaq S.E."/>
            <person name="Wang F."/>
        </authorList>
    </citation>
    <scope>NUCLEOTIDE SEQUENCE</scope>
    <source>
        <strain evidence="8">LMO-M01</strain>
    </source>
</reference>
<protein>
    <submittedName>
        <fullName evidence="8">S41 family peptidase</fullName>
    </submittedName>
</protein>
<dbReference type="AlphaFoldDB" id="A0AAF0I3U6"/>
<keyword evidence="2 5" id="KW-0645">Protease</keyword>
<evidence type="ECO:0000256" key="3">
    <source>
        <dbReference type="ARBA" id="ARBA00022801"/>
    </source>
</evidence>
<evidence type="ECO:0000256" key="1">
    <source>
        <dbReference type="ARBA" id="ARBA00009179"/>
    </source>
</evidence>
<keyword evidence="4 5" id="KW-0720">Serine protease</keyword>
<organism evidence="8 9">
    <name type="scientific">Synoicihabitans lomoniglobus</name>
    <dbReference type="NCBI Taxonomy" id="2909285"/>
    <lineage>
        <taxon>Bacteria</taxon>
        <taxon>Pseudomonadati</taxon>
        <taxon>Verrucomicrobiota</taxon>
        <taxon>Opitutia</taxon>
        <taxon>Opitutales</taxon>
        <taxon>Opitutaceae</taxon>
        <taxon>Synoicihabitans</taxon>
    </lineage>
</organism>
<evidence type="ECO:0000259" key="7">
    <source>
        <dbReference type="PROSITE" id="PS50106"/>
    </source>
</evidence>
<dbReference type="InterPro" id="IPR005151">
    <property type="entry name" value="Tail-specific_protease"/>
</dbReference>
<keyword evidence="9" id="KW-1185">Reference proteome</keyword>
<dbReference type="Gene3D" id="3.90.226.10">
    <property type="entry name" value="2-enoyl-CoA Hydratase, Chain A, domain 1"/>
    <property type="match status" value="1"/>
</dbReference>
<dbReference type="InterPro" id="IPR036034">
    <property type="entry name" value="PDZ_sf"/>
</dbReference>
<evidence type="ECO:0000256" key="5">
    <source>
        <dbReference type="RuleBase" id="RU004404"/>
    </source>
</evidence>
<dbReference type="RefSeq" id="WP_330929061.1">
    <property type="nucleotide sequence ID" value="NZ_CP119075.1"/>
</dbReference>
<dbReference type="SMART" id="SM00228">
    <property type="entry name" value="PDZ"/>
    <property type="match status" value="1"/>
</dbReference>
<dbReference type="Gene3D" id="3.30.750.44">
    <property type="match status" value="1"/>
</dbReference>
<dbReference type="GO" id="GO:0004175">
    <property type="term" value="F:endopeptidase activity"/>
    <property type="evidence" value="ECO:0007669"/>
    <property type="project" value="TreeGrafter"/>
</dbReference>
<dbReference type="Pfam" id="PF17820">
    <property type="entry name" value="PDZ_6"/>
    <property type="match status" value="1"/>
</dbReference>
<dbReference type="GO" id="GO:0008236">
    <property type="term" value="F:serine-type peptidase activity"/>
    <property type="evidence" value="ECO:0007669"/>
    <property type="project" value="UniProtKB-KW"/>
</dbReference>
<accession>A0AAF0I3U6</accession>
<keyword evidence="3 5" id="KW-0378">Hydrolase</keyword>
<feature type="transmembrane region" description="Helical" evidence="6">
    <location>
        <begin position="21"/>
        <end position="47"/>
    </location>
</feature>
<dbReference type="GO" id="GO:0030288">
    <property type="term" value="C:outer membrane-bounded periplasmic space"/>
    <property type="evidence" value="ECO:0007669"/>
    <property type="project" value="TreeGrafter"/>
</dbReference>
<keyword evidence="6" id="KW-1133">Transmembrane helix</keyword>
<proteinExistence type="inferred from homology"/>
<sequence length="441" mass="47628">MDEPIYKSDALVTVAGMLKRILTITTGMMIGSLIAMGVLHVVGMLGFSGHAEVDDAADYYREVLALVENSYVDGAQTDPAEMTRTALEGLLGALDPHSEFMRARDYSSMQEDLDSTFGGIGVQIERRDGDVVVIAPISGTPGERAGIRRGDRVLKVDGENMRGRSIDDVVGVMRGKPGTEVRIAFGREGRETPFEVTIVREIIKVESVSDVTLLPGGIGYLRLVQFSEPTAAEFHAGIARLQSEGMQALIIDVRNNPGGLLTSAADVLEPFFAEGELMVYTQGRRKNDREEFRSTNADAPFDLPLAVLINAGSASASEIVAGALKDSGRAVIVGERSFGKGSVQSLYRLRNGEGLRLTTAKYYTPSGVVIHERGVEPQVDVIMTPEDDANVAVQRARSDLTDPVEFEQRFGFAPVPDRQLDAAVAILKAALLVDQRKGSEE</sequence>
<dbReference type="PROSITE" id="PS50106">
    <property type="entry name" value="PDZ"/>
    <property type="match status" value="1"/>
</dbReference>
<dbReference type="InterPro" id="IPR041489">
    <property type="entry name" value="PDZ_6"/>
</dbReference>
<dbReference type="GO" id="GO:0007165">
    <property type="term" value="P:signal transduction"/>
    <property type="evidence" value="ECO:0007669"/>
    <property type="project" value="TreeGrafter"/>
</dbReference>
<dbReference type="InterPro" id="IPR004447">
    <property type="entry name" value="Peptidase_S41A"/>
</dbReference>
<name>A0AAF0I3U6_9BACT</name>
<feature type="domain" description="PDZ" evidence="7">
    <location>
        <begin position="118"/>
        <end position="174"/>
    </location>
</feature>
<comment type="similarity">
    <text evidence="1 5">Belongs to the peptidase S41A family.</text>
</comment>
<dbReference type="InterPro" id="IPR029045">
    <property type="entry name" value="ClpP/crotonase-like_dom_sf"/>
</dbReference>
<dbReference type="CDD" id="cd06782">
    <property type="entry name" value="cpPDZ_CPP-like"/>
    <property type="match status" value="1"/>
</dbReference>
<keyword evidence="6" id="KW-0472">Membrane</keyword>
<keyword evidence="6" id="KW-0812">Transmembrane</keyword>
<dbReference type="Gene3D" id="2.30.42.10">
    <property type="match status" value="1"/>
</dbReference>
<dbReference type="Pfam" id="PF03572">
    <property type="entry name" value="Peptidase_S41"/>
    <property type="match status" value="1"/>
</dbReference>
<evidence type="ECO:0000313" key="8">
    <source>
        <dbReference type="EMBL" id="WED66493.1"/>
    </source>
</evidence>
<dbReference type="PANTHER" id="PTHR32060:SF30">
    <property type="entry name" value="CARBOXY-TERMINAL PROCESSING PROTEASE CTPA"/>
    <property type="match status" value="1"/>
</dbReference>
<dbReference type="SUPFAM" id="SSF52096">
    <property type="entry name" value="ClpP/crotonase"/>
    <property type="match status" value="1"/>
</dbReference>
<dbReference type="FunFam" id="2.30.42.10:FF:000063">
    <property type="entry name" value="Peptidase, S41 family"/>
    <property type="match status" value="1"/>
</dbReference>
<evidence type="ECO:0000256" key="2">
    <source>
        <dbReference type="ARBA" id="ARBA00022670"/>
    </source>
</evidence>
<dbReference type="EMBL" id="CP119075">
    <property type="protein sequence ID" value="WED66493.1"/>
    <property type="molecule type" value="Genomic_DNA"/>
</dbReference>